<evidence type="ECO:0000313" key="2">
    <source>
        <dbReference type="EMBL" id="KAK4543076.1"/>
    </source>
</evidence>
<evidence type="ECO:0000313" key="3">
    <source>
        <dbReference type="Proteomes" id="UP001324427"/>
    </source>
</evidence>
<sequence>MRYWLAVPAIAVGAGYSVYSTAARYGKNTTAVAPDIRHNDHFRSGEKHSNLQQPDVSPLRDTSGVTIKPAPHLANSIYRRDGDYDAKSARDILTSGDPQKHGEIIQSSFPDGAPGKTFSADKNGFVSAAISAYSSHRHLKIRPEDVWLAILTQLSSYVNAHAEELRGSFVAHEGKKELRIVYSSGTRYTVDCADFATKIGVMIQDNVVDPELRQWIMPAFSTTTEHDVAVASIVMMASMQKYFSYGMDILCGLPSVTLLGEKADYELILARLDKLRSYGKEPTLFANVLTPVLKRFVRSFDEPESEEVVGFWNHILTSWNMGSGPIYYSGWITAFMLWDGDGKVLEGHDPSYLDEEVAPLTLNGVRYARVTQENVPPGFCTVPVNIDDNGIKIEAEMLAGSIGIDCSSSGEVTADGKMGLDSMQSRSGCWLYAKGGIVRRREGR</sequence>
<dbReference type="Proteomes" id="UP001324427">
    <property type="component" value="Unassembled WGS sequence"/>
</dbReference>
<dbReference type="AlphaFoldDB" id="A0AAV9JDX8"/>
<accession>A0AAV9JDX8</accession>
<gene>
    <name evidence="2" type="ORF">LTR36_005853</name>
</gene>
<reference evidence="2 3" key="1">
    <citation type="submission" date="2021-11" db="EMBL/GenBank/DDBJ databases">
        <title>Black yeast isolated from Biological Soil Crust.</title>
        <authorList>
            <person name="Kurbessoian T."/>
        </authorList>
    </citation>
    <scope>NUCLEOTIDE SEQUENCE [LARGE SCALE GENOMIC DNA]</scope>
    <source>
        <strain evidence="2 3">CCFEE 5522</strain>
    </source>
</reference>
<dbReference type="PANTHER" id="PTHR31252:SF11">
    <property type="entry name" value="DUF4419 DOMAIN-CONTAINING PROTEIN"/>
    <property type="match status" value="1"/>
</dbReference>
<evidence type="ECO:0000256" key="1">
    <source>
        <dbReference type="SAM" id="MobiDB-lite"/>
    </source>
</evidence>
<dbReference type="InterPro" id="IPR025533">
    <property type="entry name" value="DUF4419"/>
</dbReference>
<name>A0AAV9JDX8_9PEZI</name>
<feature type="region of interest" description="Disordered" evidence="1">
    <location>
        <begin position="41"/>
        <end position="61"/>
    </location>
</feature>
<dbReference type="Pfam" id="PF14388">
    <property type="entry name" value="DUF4419"/>
    <property type="match status" value="1"/>
</dbReference>
<dbReference type="PANTHER" id="PTHR31252">
    <property type="entry name" value="DUF4419 DOMAIN-CONTAINING PROTEIN"/>
    <property type="match status" value="1"/>
</dbReference>
<protein>
    <submittedName>
        <fullName evidence="2">Uncharacterized protein</fullName>
    </submittedName>
</protein>
<dbReference type="EMBL" id="JAVFHQ010000035">
    <property type="protein sequence ID" value="KAK4543076.1"/>
    <property type="molecule type" value="Genomic_DNA"/>
</dbReference>
<proteinExistence type="predicted"/>
<keyword evidence="3" id="KW-1185">Reference proteome</keyword>
<organism evidence="2 3">
    <name type="scientific">Oleoguttula mirabilis</name>
    <dbReference type="NCBI Taxonomy" id="1507867"/>
    <lineage>
        <taxon>Eukaryota</taxon>
        <taxon>Fungi</taxon>
        <taxon>Dikarya</taxon>
        <taxon>Ascomycota</taxon>
        <taxon>Pezizomycotina</taxon>
        <taxon>Dothideomycetes</taxon>
        <taxon>Dothideomycetidae</taxon>
        <taxon>Mycosphaerellales</taxon>
        <taxon>Teratosphaeriaceae</taxon>
        <taxon>Oleoguttula</taxon>
    </lineage>
</organism>
<comment type="caution">
    <text evidence="2">The sequence shown here is derived from an EMBL/GenBank/DDBJ whole genome shotgun (WGS) entry which is preliminary data.</text>
</comment>